<dbReference type="EC" id="2.7.1.71" evidence="3 11"/>
<dbReference type="PANTHER" id="PTHR21087:SF16">
    <property type="entry name" value="SHIKIMATE KINASE 1, CHLOROPLASTIC"/>
    <property type="match status" value="1"/>
</dbReference>
<dbReference type="Gene3D" id="3.40.50.300">
    <property type="entry name" value="P-loop containing nucleotide triphosphate hydrolases"/>
    <property type="match status" value="1"/>
</dbReference>
<comment type="caution">
    <text evidence="12">The sequence shown here is derived from an EMBL/GenBank/DDBJ whole genome shotgun (WGS) entry which is preliminary data.</text>
</comment>
<evidence type="ECO:0000313" key="13">
    <source>
        <dbReference type="Proteomes" id="UP000313849"/>
    </source>
</evidence>
<dbReference type="GO" id="GO:0005829">
    <property type="term" value="C:cytosol"/>
    <property type="evidence" value="ECO:0007669"/>
    <property type="project" value="TreeGrafter"/>
</dbReference>
<keyword evidence="7 11" id="KW-0418">Kinase</keyword>
<evidence type="ECO:0000256" key="4">
    <source>
        <dbReference type="ARBA" id="ARBA00022605"/>
    </source>
</evidence>
<dbReference type="Pfam" id="PF01202">
    <property type="entry name" value="SKI"/>
    <property type="match status" value="1"/>
</dbReference>
<evidence type="ECO:0000256" key="3">
    <source>
        <dbReference type="ARBA" id="ARBA00012154"/>
    </source>
</evidence>
<feature type="binding site" evidence="11">
    <location>
        <position position="24"/>
    </location>
    <ligand>
        <name>substrate</name>
    </ligand>
</feature>
<dbReference type="EMBL" id="VENP01000064">
    <property type="protein sequence ID" value="TNU73123.1"/>
    <property type="molecule type" value="Genomic_DNA"/>
</dbReference>
<comment type="catalytic activity">
    <reaction evidence="10 11">
        <text>shikimate + ATP = 3-phosphoshikimate + ADP + H(+)</text>
        <dbReference type="Rhea" id="RHEA:13121"/>
        <dbReference type="ChEBI" id="CHEBI:15378"/>
        <dbReference type="ChEBI" id="CHEBI:30616"/>
        <dbReference type="ChEBI" id="CHEBI:36208"/>
        <dbReference type="ChEBI" id="CHEBI:145989"/>
        <dbReference type="ChEBI" id="CHEBI:456216"/>
        <dbReference type="EC" id="2.7.1.71"/>
    </reaction>
</comment>
<evidence type="ECO:0000256" key="2">
    <source>
        <dbReference type="ARBA" id="ARBA00006997"/>
    </source>
</evidence>
<dbReference type="InterPro" id="IPR031322">
    <property type="entry name" value="Shikimate/glucono_kinase"/>
</dbReference>
<organism evidence="12 13">
    <name type="scientific">Miniimonas arenae</name>
    <dbReference type="NCBI Taxonomy" id="676201"/>
    <lineage>
        <taxon>Bacteria</taxon>
        <taxon>Bacillati</taxon>
        <taxon>Actinomycetota</taxon>
        <taxon>Actinomycetes</taxon>
        <taxon>Micrococcales</taxon>
        <taxon>Beutenbergiaceae</taxon>
        <taxon>Miniimonas</taxon>
    </lineage>
</organism>
<accession>A0A5C5B807</accession>
<dbReference type="GO" id="GO:0005524">
    <property type="term" value="F:ATP binding"/>
    <property type="evidence" value="ECO:0007669"/>
    <property type="project" value="UniProtKB-UniRule"/>
</dbReference>
<keyword evidence="11" id="KW-0479">Metal-binding</keyword>
<proteinExistence type="inferred from homology"/>
<keyword evidence="9 11" id="KW-0057">Aromatic amino acid biosynthesis</keyword>
<dbReference type="AlphaFoldDB" id="A0A5C5B807"/>
<feature type="binding site" evidence="11">
    <location>
        <position position="48"/>
    </location>
    <ligand>
        <name>substrate</name>
    </ligand>
</feature>
<name>A0A5C5B807_9MICO</name>
<evidence type="ECO:0000256" key="11">
    <source>
        <dbReference type="HAMAP-Rule" id="MF_00109"/>
    </source>
</evidence>
<dbReference type="PANTHER" id="PTHR21087">
    <property type="entry name" value="SHIKIMATE KINASE"/>
    <property type="match status" value="1"/>
</dbReference>
<protein>
    <recommendedName>
        <fullName evidence="3 11">Shikimate kinase</fullName>
        <shortName evidence="11">SK</shortName>
        <ecNumber evidence="3 11">2.7.1.71</ecNumber>
    </recommendedName>
</protein>
<dbReference type="GO" id="GO:0008652">
    <property type="term" value="P:amino acid biosynthetic process"/>
    <property type="evidence" value="ECO:0007669"/>
    <property type="project" value="UniProtKB-KW"/>
</dbReference>
<comment type="cofactor">
    <cofactor evidence="11">
        <name>Mg(2+)</name>
        <dbReference type="ChEBI" id="CHEBI:18420"/>
    </cofactor>
    <text evidence="11">Binds 1 Mg(2+) ion per subunit.</text>
</comment>
<dbReference type="GO" id="GO:0009423">
    <property type="term" value="P:chorismate biosynthetic process"/>
    <property type="evidence" value="ECO:0007669"/>
    <property type="project" value="UniProtKB-UniRule"/>
</dbReference>
<keyword evidence="11" id="KW-0963">Cytoplasm</keyword>
<comment type="subcellular location">
    <subcellularLocation>
        <location evidence="11">Cytoplasm</location>
    </subcellularLocation>
</comment>
<dbReference type="GO" id="GO:0004765">
    <property type="term" value="F:shikimate kinase activity"/>
    <property type="evidence" value="ECO:0007669"/>
    <property type="project" value="UniProtKB-UniRule"/>
</dbReference>
<keyword evidence="4 11" id="KW-0028">Amino-acid biosynthesis</keyword>
<dbReference type="PROSITE" id="PS01128">
    <property type="entry name" value="SHIKIMATE_KINASE"/>
    <property type="match status" value="1"/>
</dbReference>
<feature type="binding site" evidence="11">
    <location>
        <position position="6"/>
    </location>
    <ligand>
        <name>Mg(2+)</name>
        <dbReference type="ChEBI" id="CHEBI:18420"/>
    </ligand>
</feature>
<dbReference type="OrthoDB" id="9800332at2"/>
<evidence type="ECO:0000256" key="8">
    <source>
        <dbReference type="ARBA" id="ARBA00022840"/>
    </source>
</evidence>
<evidence type="ECO:0000256" key="9">
    <source>
        <dbReference type="ARBA" id="ARBA00023141"/>
    </source>
</evidence>
<comment type="function">
    <text evidence="11">Catalyzes the specific phosphorylation of the 3-hydroxyl group of shikimic acid using ATP as a cosubstrate.</text>
</comment>
<feature type="binding site" evidence="11">
    <location>
        <begin position="2"/>
        <end position="7"/>
    </location>
    <ligand>
        <name>ATP</name>
        <dbReference type="ChEBI" id="CHEBI:30616"/>
    </ligand>
</feature>
<evidence type="ECO:0000256" key="5">
    <source>
        <dbReference type="ARBA" id="ARBA00022679"/>
    </source>
</evidence>
<feature type="binding site" evidence="11">
    <location>
        <position position="70"/>
    </location>
    <ligand>
        <name>substrate</name>
    </ligand>
</feature>
<evidence type="ECO:0000256" key="1">
    <source>
        <dbReference type="ARBA" id="ARBA00004842"/>
    </source>
</evidence>
<evidence type="ECO:0000256" key="6">
    <source>
        <dbReference type="ARBA" id="ARBA00022741"/>
    </source>
</evidence>
<dbReference type="Proteomes" id="UP000313849">
    <property type="component" value="Unassembled WGS sequence"/>
</dbReference>
<evidence type="ECO:0000256" key="10">
    <source>
        <dbReference type="ARBA" id="ARBA00048567"/>
    </source>
</evidence>
<keyword evidence="6 11" id="KW-0547">Nucleotide-binding</keyword>
<dbReference type="GO" id="GO:0000287">
    <property type="term" value="F:magnesium ion binding"/>
    <property type="evidence" value="ECO:0007669"/>
    <property type="project" value="UniProtKB-UniRule"/>
</dbReference>
<evidence type="ECO:0000313" key="12">
    <source>
        <dbReference type="EMBL" id="TNU73123.1"/>
    </source>
</evidence>
<dbReference type="InterPro" id="IPR027417">
    <property type="entry name" value="P-loop_NTPase"/>
</dbReference>
<comment type="similarity">
    <text evidence="2 11">Belongs to the shikimate kinase family.</text>
</comment>
<dbReference type="SUPFAM" id="SSF52540">
    <property type="entry name" value="P-loop containing nucleoside triphosphate hydrolases"/>
    <property type="match status" value="1"/>
</dbReference>
<keyword evidence="11" id="KW-0460">Magnesium</keyword>
<gene>
    <name evidence="11" type="primary">aroK</name>
    <name evidence="12" type="ORF">FH969_13140</name>
</gene>
<dbReference type="PRINTS" id="PR01100">
    <property type="entry name" value="SHIKIMTKNASE"/>
</dbReference>
<keyword evidence="8 11" id="KW-0067">ATP-binding</keyword>
<dbReference type="InterPro" id="IPR000623">
    <property type="entry name" value="Shikimate_kinase/TSH1"/>
</dbReference>
<dbReference type="UniPathway" id="UPA00053">
    <property type="reaction ID" value="UER00088"/>
</dbReference>
<keyword evidence="5 11" id="KW-0808">Transferase</keyword>
<reference evidence="12 13" key="1">
    <citation type="submission" date="2019-06" db="EMBL/GenBank/DDBJ databases">
        <title>Draft genome sequence of Miniimonas arenae KCTC 19750T isolated from sea sand.</title>
        <authorList>
            <person name="Park S.-J."/>
        </authorList>
    </citation>
    <scope>NUCLEOTIDE SEQUENCE [LARGE SCALE GENOMIC DNA]</scope>
    <source>
        <strain evidence="12 13">KCTC 19750</strain>
    </source>
</reference>
<feature type="binding site" evidence="11">
    <location>
        <position position="150"/>
    </location>
    <ligand>
        <name>ATP</name>
        <dbReference type="ChEBI" id="CHEBI:30616"/>
    </ligand>
</feature>
<comment type="subunit">
    <text evidence="11">Monomer.</text>
</comment>
<sequence>MGSGKSAVGRRVATALELGVRDTDADVEETAGRSIPEIFEADGEAAFRALEHEAVARALVEHDGVVSLGGGAVLHPDTQAVLEAYRAVGGVVVFLDVSARTAALRIGVDANRPLLHGEGETPRQRWERLMGERRPTYEAVATHRVSTDRRTPAAVAREVLAILEALDGEG</sequence>
<dbReference type="InterPro" id="IPR023000">
    <property type="entry name" value="Shikimate_kinase_CS"/>
</dbReference>
<feature type="binding site" evidence="11">
    <location>
        <position position="133"/>
    </location>
    <ligand>
        <name>substrate</name>
    </ligand>
</feature>
<dbReference type="GO" id="GO:0009073">
    <property type="term" value="P:aromatic amino acid family biosynthetic process"/>
    <property type="evidence" value="ECO:0007669"/>
    <property type="project" value="UniProtKB-KW"/>
</dbReference>
<evidence type="ECO:0000256" key="7">
    <source>
        <dbReference type="ARBA" id="ARBA00022777"/>
    </source>
</evidence>
<dbReference type="CDD" id="cd00464">
    <property type="entry name" value="SK"/>
    <property type="match status" value="1"/>
</dbReference>
<feature type="binding site" evidence="11">
    <location>
        <position position="112"/>
    </location>
    <ligand>
        <name>ATP</name>
        <dbReference type="ChEBI" id="CHEBI:30616"/>
    </ligand>
</feature>
<comment type="pathway">
    <text evidence="1 11">Metabolic intermediate biosynthesis; chorismate biosynthesis; chorismate from D-erythrose 4-phosphate and phosphoenolpyruvate: step 5/7.</text>
</comment>
<keyword evidence="13" id="KW-1185">Reference proteome</keyword>
<dbReference type="HAMAP" id="MF_00109">
    <property type="entry name" value="Shikimate_kinase"/>
    <property type="match status" value="1"/>
</dbReference>